<comment type="caution">
    <text evidence="1">The sequence shown here is derived from an EMBL/GenBank/DDBJ whole genome shotgun (WGS) entry which is preliminary data.</text>
</comment>
<dbReference type="GeneID" id="92837765"/>
<evidence type="ECO:0000313" key="1">
    <source>
        <dbReference type="EMBL" id="NME98191.1"/>
    </source>
</evidence>
<sequence>MQYNELGQEIKNNVDDVGNLYETKEKADRVYGAGSRLLETREATFASTKGRLIDRQAIIDNAKKGCRK</sequence>
<accession>A0A848CT78</accession>
<organism evidence="1 2">
    <name type="scientific">Aneurinibacillus aneurinilyticus</name>
    <name type="common">Bacillus aneurinolyticus</name>
    <dbReference type="NCBI Taxonomy" id="1391"/>
    <lineage>
        <taxon>Bacteria</taxon>
        <taxon>Bacillati</taxon>
        <taxon>Bacillota</taxon>
        <taxon>Bacilli</taxon>
        <taxon>Bacillales</taxon>
        <taxon>Paenibacillaceae</taxon>
        <taxon>Aneurinibacillus group</taxon>
        <taxon>Aneurinibacillus</taxon>
    </lineage>
</organism>
<proteinExistence type="predicted"/>
<protein>
    <submittedName>
        <fullName evidence="1">Uncharacterized protein</fullName>
    </submittedName>
</protein>
<reference evidence="1 2" key="1">
    <citation type="submission" date="2020-04" db="EMBL/GenBank/DDBJ databases">
        <authorList>
            <person name="Hitch T.C.A."/>
            <person name="Wylensek D."/>
            <person name="Clavel T."/>
        </authorList>
    </citation>
    <scope>NUCLEOTIDE SEQUENCE [LARGE SCALE GENOMIC DNA]</scope>
    <source>
        <strain evidence="1 2">WB01_D5_05</strain>
    </source>
</reference>
<dbReference type="AlphaFoldDB" id="A0A848CT78"/>
<dbReference type="Proteomes" id="UP000561326">
    <property type="component" value="Unassembled WGS sequence"/>
</dbReference>
<name>A0A848CT78_ANEAE</name>
<evidence type="ECO:0000313" key="2">
    <source>
        <dbReference type="Proteomes" id="UP000561326"/>
    </source>
</evidence>
<gene>
    <name evidence="1" type="ORF">HF838_07955</name>
</gene>
<dbReference type="RefSeq" id="WP_040301396.1">
    <property type="nucleotide sequence ID" value="NZ_CABKST010000051.1"/>
</dbReference>
<dbReference type="EMBL" id="JABAGO010000010">
    <property type="protein sequence ID" value="NME98191.1"/>
    <property type="molecule type" value="Genomic_DNA"/>
</dbReference>